<dbReference type="Proteomes" id="UP001291623">
    <property type="component" value="Unassembled WGS sequence"/>
</dbReference>
<comment type="caution">
    <text evidence="1">The sequence shown here is derived from an EMBL/GenBank/DDBJ whole genome shotgun (WGS) entry which is preliminary data.</text>
</comment>
<keyword evidence="2" id="KW-1185">Reference proteome</keyword>
<sequence length="104" mass="11911">MGLDDRPLTPSRSNLSNFYSTMKKDEWDTTTSKDVADIPGNIAQGQVPMSKDWLRQHIAELDRKIQELVRARKYYMGLLSSQKGEMMSMSICCREADRQGSAHR</sequence>
<accession>A0AAE1RUV5</accession>
<organism evidence="1 2">
    <name type="scientific">Anisodus tanguticus</name>
    <dbReference type="NCBI Taxonomy" id="243964"/>
    <lineage>
        <taxon>Eukaryota</taxon>
        <taxon>Viridiplantae</taxon>
        <taxon>Streptophyta</taxon>
        <taxon>Embryophyta</taxon>
        <taxon>Tracheophyta</taxon>
        <taxon>Spermatophyta</taxon>
        <taxon>Magnoliopsida</taxon>
        <taxon>eudicotyledons</taxon>
        <taxon>Gunneridae</taxon>
        <taxon>Pentapetalae</taxon>
        <taxon>asterids</taxon>
        <taxon>lamiids</taxon>
        <taxon>Solanales</taxon>
        <taxon>Solanaceae</taxon>
        <taxon>Solanoideae</taxon>
        <taxon>Hyoscyameae</taxon>
        <taxon>Anisodus</taxon>
    </lineage>
</organism>
<name>A0AAE1RUV5_9SOLA</name>
<reference evidence="1" key="1">
    <citation type="submission" date="2023-12" db="EMBL/GenBank/DDBJ databases">
        <title>Genome assembly of Anisodus tanguticus.</title>
        <authorList>
            <person name="Wang Y.-J."/>
        </authorList>
    </citation>
    <scope>NUCLEOTIDE SEQUENCE</scope>
    <source>
        <strain evidence="1">KB-2021</strain>
        <tissue evidence="1">Leaf</tissue>
    </source>
</reference>
<gene>
    <name evidence="1" type="ORF">RND71_023447</name>
</gene>
<proteinExistence type="predicted"/>
<protein>
    <submittedName>
        <fullName evidence="1">Uncharacterized protein</fullName>
    </submittedName>
</protein>
<evidence type="ECO:0000313" key="1">
    <source>
        <dbReference type="EMBL" id="KAK4357837.1"/>
    </source>
</evidence>
<evidence type="ECO:0000313" key="2">
    <source>
        <dbReference type="Proteomes" id="UP001291623"/>
    </source>
</evidence>
<dbReference type="EMBL" id="JAVYJV010000012">
    <property type="protein sequence ID" value="KAK4357837.1"/>
    <property type="molecule type" value="Genomic_DNA"/>
</dbReference>
<dbReference type="AlphaFoldDB" id="A0AAE1RUV5"/>